<organism evidence="1 2">
    <name type="scientific">Phormidium tenue NIES-30</name>
    <dbReference type="NCBI Taxonomy" id="549789"/>
    <lineage>
        <taxon>Bacteria</taxon>
        <taxon>Bacillati</taxon>
        <taxon>Cyanobacteriota</taxon>
        <taxon>Cyanophyceae</taxon>
        <taxon>Oscillatoriophycideae</taxon>
        <taxon>Oscillatoriales</taxon>
        <taxon>Oscillatoriaceae</taxon>
        <taxon>Phormidium</taxon>
    </lineage>
</organism>
<reference evidence="1 2" key="1">
    <citation type="submission" date="2016-11" db="EMBL/GenBank/DDBJ databases">
        <title>Draft Genome Sequences of Nine Cyanobacterial Strains from Diverse Habitats.</title>
        <authorList>
            <person name="Zhu T."/>
            <person name="Hou S."/>
            <person name="Lu X."/>
            <person name="Hess W.R."/>
        </authorList>
    </citation>
    <scope>NUCLEOTIDE SEQUENCE [LARGE SCALE GENOMIC DNA]</scope>
    <source>
        <strain evidence="1 2">NIES-30</strain>
    </source>
</reference>
<comment type="caution">
    <text evidence="1">The sequence shown here is derived from an EMBL/GenBank/DDBJ whole genome shotgun (WGS) entry which is preliminary data.</text>
</comment>
<sequence length="103" mass="11433">MVGIARITTKLDRIGTLMKNYSWLEVRYYSKGICGGCKSAEWEFRSITTPYQTKAADRSLAHAEQLMAALPQENEGVPFQVGTAAIRSPRVSKGTPPIKKPDF</sequence>
<protein>
    <submittedName>
        <fullName evidence="1">Uncharacterized protein</fullName>
    </submittedName>
</protein>
<keyword evidence="2" id="KW-1185">Reference proteome</keyword>
<dbReference type="AlphaFoldDB" id="A0A1U7J258"/>
<proteinExistence type="predicted"/>
<gene>
    <name evidence="1" type="ORF">NIES30_17635</name>
</gene>
<dbReference type="Proteomes" id="UP000185557">
    <property type="component" value="Unassembled WGS sequence"/>
</dbReference>
<dbReference type="STRING" id="549789.NIES30_17635"/>
<accession>A0A1U7J258</accession>
<name>A0A1U7J258_9CYAN</name>
<evidence type="ECO:0000313" key="1">
    <source>
        <dbReference type="EMBL" id="OKH46119.1"/>
    </source>
</evidence>
<dbReference type="EMBL" id="MRCG01000014">
    <property type="protein sequence ID" value="OKH46119.1"/>
    <property type="molecule type" value="Genomic_DNA"/>
</dbReference>
<evidence type="ECO:0000313" key="2">
    <source>
        <dbReference type="Proteomes" id="UP000185557"/>
    </source>
</evidence>